<keyword evidence="3" id="KW-0539">Nucleus</keyword>
<evidence type="ECO:0000256" key="2">
    <source>
        <dbReference type="ARBA" id="ARBA00006809"/>
    </source>
</evidence>
<dbReference type="AlphaFoldDB" id="A0AAD5UJY3"/>
<dbReference type="InterPro" id="IPR007015">
    <property type="entry name" value="DNA_pol_V/MYBBP1A"/>
</dbReference>
<evidence type="ECO:0000313" key="5">
    <source>
        <dbReference type="EMBL" id="KAJ3260176.1"/>
    </source>
</evidence>
<dbReference type="Proteomes" id="UP001210925">
    <property type="component" value="Unassembled WGS sequence"/>
</dbReference>
<proteinExistence type="inferred from homology"/>
<name>A0AAD5UJY3_9FUNG</name>
<reference evidence="5" key="1">
    <citation type="submission" date="2020-05" db="EMBL/GenBank/DDBJ databases">
        <title>Phylogenomic resolution of chytrid fungi.</title>
        <authorList>
            <person name="Stajich J.E."/>
            <person name="Amses K."/>
            <person name="Simmons R."/>
            <person name="Seto K."/>
            <person name="Myers J."/>
            <person name="Bonds A."/>
            <person name="Quandt C.A."/>
            <person name="Barry K."/>
            <person name="Liu P."/>
            <person name="Grigoriev I."/>
            <person name="Longcore J.E."/>
            <person name="James T.Y."/>
        </authorList>
    </citation>
    <scope>NUCLEOTIDE SEQUENCE</scope>
    <source>
        <strain evidence="5">PLAUS21</strain>
    </source>
</reference>
<dbReference type="GO" id="GO:0005730">
    <property type="term" value="C:nucleolus"/>
    <property type="evidence" value="ECO:0007669"/>
    <property type="project" value="InterPro"/>
</dbReference>
<accession>A0AAD5UJY3</accession>
<dbReference type="GO" id="GO:0006355">
    <property type="term" value="P:regulation of DNA-templated transcription"/>
    <property type="evidence" value="ECO:0007669"/>
    <property type="project" value="InterPro"/>
</dbReference>
<keyword evidence="6" id="KW-1185">Reference proteome</keyword>
<protein>
    <recommendedName>
        <fullName evidence="7">DNA polymerase V</fullName>
    </recommendedName>
</protein>
<dbReference type="SUPFAM" id="SSF48371">
    <property type="entry name" value="ARM repeat"/>
    <property type="match status" value="1"/>
</dbReference>
<sequence length="1112" mass="125608">MSEPTTLSEYWDLAAIDPEKRNNAALSLINKLAALHTEYTTEIKTVQDFQAQSAPDISYALKRLLRGLSSSRDGARQGFAVALTELLRLLKLPTVFILELLFEISEKNGTKTGQEEREFYFARLFGYQAIAQSGMLGSELTTEADIQTITGSIVKISKTKDYLRDVCAQIMITVLENCQASHLKKEFSQIILNSFLKDGIVDSDDVWFAVEASRIEGIPSFENLLSDWKKGNVLYPKNKAKLLDVLKNSTYHNTAILHPVFTSIISAISESSTTISLFEFWSAIEESFFNSSHERKFIGFQIFLEILSRITTDKVPVLFTQNFLRCLINSLSSKETFLFKQARHTTSQLCEFASKNPAAALPLVMQLLGKHGHFKFDQITKTKTVETILSELTTEGIESFLEYLTKVFFDPTLLSNRLVFLDISTEGDLNNIRLWAVEQMYLFIRTGKIHKEEKWITYIVKFMITHGFFVVLKSEKDEIIKKVEPELSPACQASIREKVLSSLVYLKTISFKADGNSAQPGHLANGNTWVFTILEIVEKMKKNKNLKLAVPLEEEAKNAVEAAWTSIQNISSQMKVKDDVKNELAGFKLLLTHTALNIHHIQDESVDLVKEIQDCYNLMYPQSVKGQNKKRKQEDTEEELAPVEVLTDILISFLAKSSAVQRGLASDVFKIFAGNATEKVVELFFDVLTAKAGVQGAEELFEDEMLEDLEGEESEESEEEDAELEEGDDQEPVDEELKKKIQEALEMENDVEMEDLDDEDMAAFDSKLAEIFSQRKEMKNVKKGNFRFNSETKENVLHFKLRVLDLMDIFFKANIQRPIVLTAIPPLIKLYSETSGSEENKVLHNKIGTLLQTRLSNSKELPEISDCALALEILADVHKLSAKVADLKTASVYSGIAIFVTKTITRASAKEETAPAKSKKQKTETKKSNIRKAAEIYEHSFTQFMTAKNSKIRHVLFADLAQRCNSMAWEILPHMIESTLQKNKPISFSLVKAYEIIVATFKNLNSELEVSLKSDIAKLLSKLSQGVVEVIEKAPTVNEGGVYGLPKDRIKATLKSFAAVVRRFKKLYEPAEYAKIFDSEKLKSSIQKFADHERYQKVASLKGLTAQILQLF</sequence>
<feature type="region of interest" description="Disordered" evidence="4">
    <location>
        <begin position="708"/>
        <end position="734"/>
    </location>
</feature>
<dbReference type="GO" id="GO:0000182">
    <property type="term" value="F:rDNA binding"/>
    <property type="evidence" value="ECO:0007669"/>
    <property type="project" value="TreeGrafter"/>
</dbReference>
<evidence type="ECO:0000256" key="1">
    <source>
        <dbReference type="ARBA" id="ARBA00004123"/>
    </source>
</evidence>
<evidence type="ECO:0008006" key="7">
    <source>
        <dbReference type="Google" id="ProtNLM"/>
    </source>
</evidence>
<evidence type="ECO:0000256" key="3">
    <source>
        <dbReference type="ARBA" id="ARBA00023242"/>
    </source>
</evidence>
<dbReference type="PANTHER" id="PTHR13213">
    <property type="entry name" value="MYB-BINDING PROTEIN 1A FAMILY MEMBER"/>
    <property type="match status" value="1"/>
</dbReference>
<dbReference type="PANTHER" id="PTHR13213:SF2">
    <property type="entry name" value="MYB-BINDING PROTEIN 1A"/>
    <property type="match status" value="1"/>
</dbReference>
<comment type="subcellular location">
    <subcellularLocation>
        <location evidence="1">Nucleus</location>
    </subcellularLocation>
</comment>
<gene>
    <name evidence="5" type="ORF">HK103_001252</name>
</gene>
<evidence type="ECO:0000313" key="6">
    <source>
        <dbReference type="Proteomes" id="UP001210925"/>
    </source>
</evidence>
<evidence type="ECO:0000256" key="4">
    <source>
        <dbReference type="SAM" id="MobiDB-lite"/>
    </source>
</evidence>
<comment type="caution">
    <text evidence="5">The sequence shown here is derived from an EMBL/GenBank/DDBJ whole genome shotgun (WGS) entry which is preliminary data.</text>
</comment>
<dbReference type="EMBL" id="JADGKB010000013">
    <property type="protein sequence ID" value="KAJ3260176.1"/>
    <property type="molecule type" value="Genomic_DNA"/>
</dbReference>
<dbReference type="InterPro" id="IPR016024">
    <property type="entry name" value="ARM-type_fold"/>
</dbReference>
<organism evidence="5 6">
    <name type="scientific">Boothiomyces macroporosus</name>
    <dbReference type="NCBI Taxonomy" id="261099"/>
    <lineage>
        <taxon>Eukaryota</taxon>
        <taxon>Fungi</taxon>
        <taxon>Fungi incertae sedis</taxon>
        <taxon>Chytridiomycota</taxon>
        <taxon>Chytridiomycota incertae sedis</taxon>
        <taxon>Chytridiomycetes</taxon>
        <taxon>Rhizophydiales</taxon>
        <taxon>Terramycetaceae</taxon>
        <taxon>Boothiomyces</taxon>
    </lineage>
</organism>
<dbReference type="Pfam" id="PF04931">
    <property type="entry name" value="DNA_pol_phi"/>
    <property type="match status" value="1"/>
</dbReference>
<comment type="similarity">
    <text evidence="2">Belongs to the MYBBP1A family.</text>
</comment>